<protein>
    <recommendedName>
        <fullName evidence="5">Lectin-like protein BA14k</fullName>
    </recommendedName>
</protein>
<gene>
    <name evidence="3" type="ORF">AAC691_09945</name>
</gene>
<evidence type="ECO:0008006" key="5">
    <source>
        <dbReference type="Google" id="ProtNLM"/>
    </source>
</evidence>
<feature type="chain" id="PRO_5045309692" description="Lectin-like protein BA14k" evidence="2">
    <location>
        <begin position="35"/>
        <end position="137"/>
    </location>
</feature>
<keyword evidence="2" id="KW-0732">Signal</keyword>
<dbReference type="Proteomes" id="UP001449795">
    <property type="component" value="Chromosome"/>
</dbReference>
<feature type="signal peptide" evidence="2">
    <location>
        <begin position="1"/>
        <end position="34"/>
    </location>
</feature>
<evidence type="ECO:0000256" key="2">
    <source>
        <dbReference type="SAM" id="SignalP"/>
    </source>
</evidence>
<name>A0ABZ3DA66_9PROT</name>
<feature type="region of interest" description="Disordered" evidence="1">
    <location>
        <begin position="44"/>
        <end position="85"/>
    </location>
</feature>
<keyword evidence="4" id="KW-1185">Reference proteome</keyword>
<organism evidence="3 4">
    <name type="scientific">Nguyenibacter vanlangensis</name>
    <dbReference type="NCBI Taxonomy" id="1216886"/>
    <lineage>
        <taxon>Bacteria</taxon>
        <taxon>Pseudomonadati</taxon>
        <taxon>Pseudomonadota</taxon>
        <taxon>Alphaproteobacteria</taxon>
        <taxon>Acetobacterales</taxon>
        <taxon>Acetobacteraceae</taxon>
        <taxon>Nguyenibacter</taxon>
    </lineage>
</organism>
<accession>A0ABZ3DA66</accession>
<evidence type="ECO:0000313" key="4">
    <source>
        <dbReference type="Proteomes" id="UP001449795"/>
    </source>
</evidence>
<evidence type="ECO:0000256" key="1">
    <source>
        <dbReference type="SAM" id="MobiDB-lite"/>
    </source>
</evidence>
<sequence length="137" mass="14169">MNAAPRPLSVRSPLRFPWRFWARLLGGAAMLALAGCAAQPQPVARSAPTATRRPPLQFAPGVTGEEPPPANAAQLVNDPSAPADTPLCGAAAREDMAVAARINPAPLASGNSCVMSACFEPLTGTYIGADGNRHICR</sequence>
<proteinExistence type="predicted"/>
<dbReference type="EMBL" id="CP152276">
    <property type="protein sequence ID" value="XAE44708.1"/>
    <property type="molecule type" value="Genomic_DNA"/>
</dbReference>
<reference evidence="3 4" key="1">
    <citation type="submission" date="2024-04" db="EMBL/GenBank/DDBJ databases">
        <title>Complete genome sequence of Nguyenibacter vanlangesis HBCM-1154, a strain capable of nitrogen fixation, IAA production, and phosphorus solubilization isolated from sugarcane soil.</title>
        <authorList>
            <person name="MY HANH P."/>
        </authorList>
    </citation>
    <scope>NUCLEOTIDE SEQUENCE [LARGE SCALE GENOMIC DNA]</scope>
    <source>
        <strain evidence="3 4">HBCM 1154</strain>
    </source>
</reference>
<evidence type="ECO:0000313" key="3">
    <source>
        <dbReference type="EMBL" id="XAE44708.1"/>
    </source>
</evidence>